<dbReference type="Gene3D" id="1.20.1740.10">
    <property type="entry name" value="Amino acid/polyamine transporter I"/>
    <property type="match status" value="1"/>
</dbReference>
<feature type="transmembrane region" description="Helical" evidence="9">
    <location>
        <begin position="101"/>
        <end position="120"/>
    </location>
</feature>
<evidence type="ECO:0000256" key="1">
    <source>
        <dbReference type="ARBA" id="ARBA00004651"/>
    </source>
</evidence>
<evidence type="ECO:0000256" key="2">
    <source>
        <dbReference type="ARBA" id="ARBA00009261"/>
    </source>
</evidence>
<evidence type="ECO:0000256" key="6">
    <source>
        <dbReference type="ARBA" id="ARBA00022847"/>
    </source>
</evidence>
<feature type="transmembrane region" description="Helical" evidence="9">
    <location>
        <begin position="75"/>
        <end position="95"/>
    </location>
</feature>
<feature type="transmembrane region" description="Helical" evidence="9">
    <location>
        <begin position="365"/>
        <end position="390"/>
    </location>
</feature>
<feature type="transmembrane region" description="Helical" evidence="9">
    <location>
        <begin position="189"/>
        <end position="208"/>
    </location>
</feature>
<accession>A0A1M6E496</accession>
<protein>
    <submittedName>
        <fullName evidence="10">Alanine or glycine:cation symporter, AGCS family</fullName>
    </submittedName>
</protein>
<dbReference type="AlphaFoldDB" id="A0A1M6E496"/>
<evidence type="ECO:0000256" key="5">
    <source>
        <dbReference type="ARBA" id="ARBA00022692"/>
    </source>
</evidence>
<evidence type="ECO:0000313" key="11">
    <source>
        <dbReference type="Proteomes" id="UP000184452"/>
    </source>
</evidence>
<dbReference type="NCBIfam" id="TIGR00835">
    <property type="entry name" value="agcS"/>
    <property type="match status" value="1"/>
</dbReference>
<feature type="transmembrane region" description="Helical" evidence="9">
    <location>
        <begin position="313"/>
        <end position="334"/>
    </location>
</feature>
<comment type="subcellular location">
    <subcellularLocation>
        <location evidence="1 9">Cell membrane</location>
        <topology evidence="1 9">Multi-pass membrane protein</topology>
    </subcellularLocation>
</comment>
<keyword evidence="8 9" id="KW-0472">Membrane</keyword>
<dbReference type="PANTHER" id="PTHR30330">
    <property type="entry name" value="AGSS FAMILY TRANSPORTER, SODIUM-ALANINE"/>
    <property type="match status" value="1"/>
</dbReference>
<name>A0A1M6E496_9ACTN</name>
<gene>
    <name evidence="10" type="ORF">SAMN05421803_102141</name>
</gene>
<dbReference type="STRING" id="758803.SAMN05421803_102141"/>
<dbReference type="EMBL" id="FQZK01000002">
    <property type="protein sequence ID" value="SHI80209.1"/>
    <property type="molecule type" value="Genomic_DNA"/>
</dbReference>
<evidence type="ECO:0000256" key="3">
    <source>
        <dbReference type="ARBA" id="ARBA00022448"/>
    </source>
</evidence>
<evidence type="ECO:0000256" key="7">
    <source>
        <dbReference type="ARBA" id="ARBA00022989"/>
    </source>
</evidence>
<feature type="transmembrane region" description="Helical" evidence="9">
    <location>
        <begin position="248"/>
        <end position="271"/>
    </location>
</feature>
<keyword evidence="11" id="KW-1185">Reference proteome</keyword>
<feature type="transmembrane region" description="Helical" evidence="9">
    <location>
        <begin position="411"/>
        <end position="431"/>
    </location>
</feature>
<feature type="transmembrane region" description="Helical" evidence="9">
    <location>
        <begin position="15"/>
        <end position="34"/>
    </location>
</feature>
<feature type="transmembrane region" description="Helical" evidence="9">
    <location>
        <begin position="149"/>
        <end position="169"/>
    </location>
</feature>
<dbReference type="InterPro" id="IPR001463">
    <property type="entry name" value="Na/Ala_symport"/>
</dbReference>
<evidence type="ECO:0000256" key="4">
    <source>
        <dbReference type="ARBA" id="ARBA00022475"/>
    </source>
</evidence>
<dbReference type="PRINTS" id="PR00175">
    <property type="entry name" value="NAALASMPORT"/>
</dbReference>
<comment type="similarity">
    <text evidence="2 9">Belongs to the alanine or glycine:cation symporter (AGCS) (TC 2.A.25) family.</text>
</comment>
<evidence type="ECO:0000313" key="10">
    <source>
        <dbReference type="EMBL" id="SHI80209.1"/>
    </source>
</evidence>
<dbReference type="Pfam" id="PF01235">
    <property type="entry name" value="Na_Ala_symp"/>
    <property type="match status" value="1"/>
</dbReference>
<reference evidence="10 11" key="1">
    <citation type="submission" date="2016-11" db="EMBL/GenBank/DDBJ databases">
        <authorList>
            <person name="Jaros S."/>
            <person name="Januszkiewicz K."/>
            <person name="Wedrychowicz H."/>
        </authorList>
    </citation>
    <scope>NUCLEOTIDE SEQUENCE [LARGE SCALE GENOMIC DNA]</scope>
    <source>
        <strain evidence="10 11">CGMCC 4.5723</strain>
    </source>
</reference>
<dbReference type="OrthoDB" id="9806926at2"/>
<proteinExistence type="inferred from homology"/>
<dbReference type="Proteomes" id="UP000184452">
    <property type="component" value="Unassembled WGS sequence"/>
</dbReference>
<keyword evidence="7 9" id="KW-1133">Transmembrane helix</keyword>
<dbReference type="GO" id="GO:0005283">
    <property type="term" value="F:amino acid:sodium symporter activity"/>
    <property type="evidence" value="ECO:0007669"/>
    <property type="project" value="InterPro"/>
</dbReference>
<dbReference type="FunFam" id="1.20.1740.10:FF:000004">
    <property type="entry name" value="Sodium:alanine symporter family protein"/>
    <property type="match status" value="1"/>
</dbReference>
<sequence>MDQLLEMAGVLNGVVWGPFVLIPLLLITGVYLTVRLQLLQFTKLGHALWLAFVRRKETAEGSEGDISHYQALSTALAATIGVGNIAGVGLAIGVGGPGALFWMWVTGVFGMATKYSEALLGVKYRTRDEKGEQAGGPMFYLRRGLPGRLGMFLGGAFAVFGAIAAFGIGNGTQANAVADSINNVTGIDQWIIGAVLMVLTAVVLIGGIKGIGRVAAAVVPVMILGFIIMNLLVLAANHDRILPSFGLVFQSAFTGTSAIGGFAGAGLMFMIRQGVSRGIFSNESGLGTGAIAAAAAKTNQPVRQALVSMTQTFIDTIIMLTLTAMMIITTGVWYSDEAAGAEGSAKGVLLTTGAMETGLGSISPLLGAFAPVFVAIAVAVFAYTTILGWSYYGERCVVYLAGRKLVLPYRVVFVLVVFVGATASLDAVWLFSDIANGLMALPNLIGLLLLSPVVVAETRRFFAHPDWRDPDVVMDDLDRGPGVDGVDGVERK</sequence>
<feature type="transmembrane region" description="Helical" evidence="9">
    <location>
        <begin position="437"/>
        <end position="456"/>
    </location>
</feature>
<dbReference type="RefSeq" id="WP_073375740.1">
    <property type="nucleotide sequence ID" value="NZ_FQZK01000002.1"/>
</dbReference>
<keyword evidence="4 9" id="KW-1003">Cell membrane</keyword>
<evidence type="ECO:0000256" key="9">
    <source>
        <dbReference type="RuleBase" id="RU363064"/>
    </source>
</evidence>
<dbReference type="GO" id="GO:0005886">
    <property type="term" value="C:plasma membrane"/>
    <property type="evidence" value="ECO:0007669"/>
    <property type="project" value="UniProtKB-SubCell"/>
</dbReference>
<organism evidence="10 11">
    <name type="scientific">Nocardiopsis flavescens</name>
    <dbReference type="NCBI Taxonomy" id="758803"/>
    <lineage>
        <taxon>Bacteria</taxon>
        <taxon>Bacillati</taxon>
        <taxon>Actinomycetota</taxon>
        <taxon>Actinomycetes</taxon>
        <taxon>Streptosporangiales</taxon>
        <taxon>Nocardiopsidaceae</taxon>
        <taxon>Nocardiopsis</taxon>
    </lineage>
</organism>
<evidence type="ECO:0000256" key="8">
    <source>
        <dbReference type="ARBA" id="ARBA00023136"/>
    </source>
</evidence>
<keyword evidence="5 9" id="KW-0812">Transmembrane</keyword>
<feature type="transmembrane region" description="Helical" evidence="9">
    <location>
        <begin position="215"/>
        <end position="236"/>
    </location>
</feature>
<keyword evidence="6 9" id="KW-0769">Symport</keyword>
<dbReference type="PANTHER" id="PTHR30330:SF3">
    <property type="entry name" value="TRANSCRIPTIONAL REGULATOR, LRP FAMILY"/>
    <property type="match status" value="1"/>
</dbReference>
<keyword evidence="3 9" id="KW-0813">Transport</keyword>